<dbReference type="EMBL" id="BAAAOR010000039">
    <property type="protein sequence ID" value="GAA1541870.1"/>
    <property type="molecule type" value="Genomic_DNA"/>
</dbReference>
<dbReference type="Proteomes" id="UP001500842">
    <property type="component" value="Unassembled WGS sequence"/>
</dbReference>
<reference evidence="3 4" key="1">
    <citation type="journal article" date="2019" name="Int. J. Syst. Evol. Microbiol.">
        <title>The Global Catalogue of Microorganisms (GCM) 10K type strain sequencing project: providing services to taxonomists for standard genome sequencing and annotation.</title>
        <authorList>
            <consortium name="The Broad Institute Genomics Platform"/>
            <consortium name="The Broad Institute Genome Sequencing Center for Infectious Disease"/>
            <person name="Wu L."/>
            <person name="Ma J."/>
        </authorList>
    </citation>
    <scope>NUCLEOTIDE SEQUENCE [LARGE SCALE GENOMIC DNA]</scope>
    <source>
        <strain evidence="3 4">JCM 14942</strain>
    </source>
</reference>
<dbReference type="InterPro" id="IPR011576">
    <property type="entry name" value="Pyridox_Oxase_N"/>
</dbReference>
<dbReference type="InterPro" id="IPR052019">
    <property type="entry name" value="F420H2_bilvrd_red/Heme_oxyg"/>
</dbReference>
<evidence type="ECO:0000256" key="1">
    <source>
        <dbReference type="ARBA" id="ARBA00023002"/>
    </source>
</evidence>
<comment type="caution">
    <text evidence="3">The sequence shown here is derived from an EMBL/GenBank/DDBJ whole genome shotgun (WGS) entry which is preliminary data.</text>
</comment>
<gene>
    <name evidence="3" type="ORF">GCM10009788_50640</name>
</gene>
<evidence type="ECO:0000313" key="4">
    <source>
        <dbReference type="Proteomes" id="UP001500842"/>
    </source>
</evidence>
<dbReference type="SUPFAM" id="SSF50475">
    <property type="entry name" value="FMN-binding split barrel"/>
    <property type="match status" value="1"/>
</dbReference>
<proteinExistence type="predicted"/>
<protein>
    <submittedName>
        <fullName evidence="3">PPOX class F420-dependent oxidoreductase</fullName>
    </submittedName>
</protein>
<keyword evidence="1" id="KW-0560">Oxidoreductase</keyword>
<dbReference type="Pfam" id="PF01243">
    <property type="entry name" value="PNPOx_N"/>
    <property type="match status" value="1"/>
</dbReference>
<dbReference type="RefSeq" id="WP_141002746.1">
    <property type="nucleotide sequence ID" value="NZ_BAAAOR010000039.1"/>
</dbReference>
<organism evidence="3 4">
    <name type="scientific">Nocardioides humi</name>
    <dbReference type="NCBI Taxonomy" id="449461"/>
    <lineage>
        <taxon>Bacteria</taxon>
        <taxon>Bacillati</taxon>
        <taxon>Actinomycetota</taxon>
        <taxon>Actinomycetes</taxon>
        <taxon>Propionibacteriales</taxon>
        <taxon>Nocardioidaceae</taxon>
        <taxon>Nocardioides</taxon>
    </lineage>
</organism>
<keyword evidence="4" id="KW-1185">Reference proteome</keyword>
<evidence type="ECO:0000259" key="2">
    <source>
        <dbReference type="Pfam" id="PF01243"/>
    </source>
</evidence>
<dbReference type="Gene3D" id="2.30.110.10">
    <property type="entry name" value="Electron Transport, Fmn-binding Protein, Chain A"/>
    <property type="match status" value="1"/>
</dbReference>
<feature type="domain" description="Pyridoxamine 5'-phosphate oxidase N-terminal" evidence="2">
    <location>
        <begin position="12"/>
        <end position="138"/>
    </location>
</feature>
<dbReference type="PANTHER" id="PTHR35176">
    <property type="entry name" value="HEME OXYGENASE HI_0854-RELATED"/>
    <property type="match status" value="1"/>
</dbReference>
<evidence type="ECO:0000313" key="3">
    <source>
        <dbReference type="EMBL" id="GAA1541870.1"/>
    </source>
</evidence>
<sequence length="155" mass="17475">MSAGRDQVRLTEEEVQGLLQENVKVQVAANGRDGFPHLTTLFYVVQDGRIAFWTYGRSQKIRNLERDPRVTALVEDGTDYFELRGVSIEGRAEIVHDHDRILEIGRAVSVRMFGVDSFEALGEIGAQTVAKQATKRVGVIIHPDRVASWDHRKMT</sequence>
<dbReference type="InterPro" id="IPR012349">
    <property type="entry name" value="Split_barrel_FMN-bd"/>
</dbReference>
<dbReference type="PANTHER" id="PTHR35176:SF6">
    <property type="entry name" value="HEME OXYGENASE HI_0854-RELATED"/>
    <property type="match status" value="1"/>
</dbReference>
<name>A0ABN2BLV5_9ACTN</name>
<accession>A0ABN2BLV5</accession>